<dbReference type="InterPro" id="IPR029063">
    <property type="entry name" value="SAM-dependent_MTases_sf"/>
</dbReference>
<gene>
    <name evidence="3" type="ORF">CAPTEDRAFT_209791</name>
</gene>
<dbReference type="AlphaFoldDB" id="R7T839"/>
<feature type="region of interest" description="Disordered" evidence="1">
    <location>
        <begin position="83"/>
        <end position="104"/>
    </location>
</feature>
<dbReference type="OrthoDB" id="3647at2759"/>
<dbReference type="Gene3D" id="3.40.50.150">
    <property type="entry name" value="Vaccinia Virus protein VP39"/>
    <property type="match status" value="1"/>
</dbReference>
<evidence type="ECO:0000313" key="5">
    <source>
        <dbReference type="Proteomes" id="UP000014760"/>
    </source>
</evidence>
<evidence type="ECO:0000259" key="2">
    <source>
        <dbReference type="Pfam" id="PF13649"/>
    </source>
</evidence>
<dbReference type="CDD" id="cd02440">
    <property type="entry name" value="AdoMet_MTases"/>
    <property type="match status" value="1"/>
</dbReference>
<name>R7T839_CAPTE</name>
<dbReference type="Proteomes" id="UP000014760">
    <property type="component" value="Unassembled WGS sequence"/>
</dbReference>
<dbReference type="SUPFAM" id="SSF53335">
    <property type="entry name" value="S-adenosyl-L-methionine-dependent methyltransferases"/>
    <property type="match status" value="1"/>
</dbReference>
<dbReference type="PANTHER" id="PTHR43591:SF101">
    <property type="entry name" value="METHYLTRANSFERASE-LIKE PROTEIN 27"/>
    <property type="match status" value="1"/>
</dbReference>
<feature type="compositionally biased region" description="Basic and acidic residues" evidence="1">
    <location>
        <begin position="86"/>
        <end position="99"/>
    </location>
</feature>
<sequence length="401" mass="45276">MSHNFHDFTVETMGIVINSILLFVTIGIQERETAHPDSLRGILVTDFHFSPEDAFNFERSFRRMQYTSRGFSPAEILKGYKGLKGVRGDEGDGGDKGDRGSQGPMGDMGPSFALLSGAIQETRDRFLAEVGKQGFYSRIGFVFLWLGLLPARPKINFRLIFPFVLVLIRDMTSEGVPGITGVPREHEEAYLSNYGAHRIGITRTEVAEYYSDWGRKGNYEEHLGPQFYRGPLIAAQKLSDLFRPETRQHIRILDIAAGTGLVGQQLLLHGFHHVDALDPAEGMLEVAKAKDIYEKYINAFINEQRTSIEKDLYDAAVTSGGMGEGHIPCAGLDEMHRIIKPGGYVVIVMRKEYLDYVIEYKNRLDDHVQRMKENGKWTKVLRETVEKYSFGKDGVVFTLQK</sequence>
<feature type="domain" description="Methyltransferase" evidence="2">
    <location>
        <begin position="252"/>
        <end position="343"/>
    </location>
</feature>
<dbReference type="InterPro" id="IPR041698">
    <property type="entry name" value="Methyltransf_25"/>
</dbReference>
<evidence type="ECO:0000313" key="3">
    <source>
        <dbReference type="EMBL" id="ELT87590.1"/>
    </source>
</evidence>
<proteinExistence type="predicted"/>
<evidence type="ECO:0000256" key="1">
    <source>
        <dbReference type="SAM" id="MobiDB-lite"/>
    </source>
</evidence>
<organism evidence="3">
    <name type="scientific">Capitella teleta</name>
    <name type="common">Polychaete worm</name>
    <dbReference type="NCBI Taxonomy" id="283909"/>
    <lineage>
        <taxon>Eukaryota</taxon>
        <taxon>Metazoa</taxon>
        <taxon>Spiralia</taxon>
        <taxon>Lophotrochozoa</taxon>
        <taxon>Annelida</taxon>
        <taxon>Polychaeta</taxon>
        <taxon>Sedentaria</taxon>
        <taxon>Scolecida</taxon>
        <taxon>Capitellidae</taxon>
        <taxon>Capitella</taxon>
    </lineage>
</organism>
<reference evidence="4" key="3">
    <citation type="submission" date="2015-06" db="UniProtKB">
        <authorList>
            <consortium name="EnsemblMetazoa"/>
        </authorList>
    </citation>
    <scope>IDENTIFICATION</scope>
</reference>
<dbReference type="Pfam" id="PF13649">
    <property type="entry name" value="Methyltransf_25"/>
    <property type="match status" value="1"/>
</dbReference>
<dbReference type="PANTHER" id="PTHR43591">
    <property type="entry name" value="METHYLTRANSFERASE"/>
    <property type="match status" value="1"/>
</dbReference>
<dbReference type="EMBL" id="KB312243">
    <property type="protein sequence ID" value="ELT87590.1"/>
    <property type="molecule type" value="Genomic_DNA"/>
</dbReference>
<dbReference type="HOGENOM" id="CLU_687448_0_0_1"/>
<dbReference type="STRING" id="283909.R7T839"/>
<evidence type="ECO:0000313" key="4">
    <source>
        <dbReference type="EnsemblMetazoa" id="CapteP209791"/>
    </source>
</evidence>
<dbReference type="EnsemblMetazoa" id="CapteT209791">
    <property type="protein sequence ID" value="CapteP209791"/>
    <property type="gene ID" value="CapteG209791"/>
</dbReference>
<keyword evidence="5" id="KW-1185">Reference proteome</keyword>
<protein>
    <recommendedName>
        <fullName evidence="2">Methyltransferase domain-containing protein</fullName>
    </recommendedName>
</protein>
<reference evidence="5" key="1">
    <citation type="submission" date="2012-12" db="EMBL/GenBank/DDBJ databases">
        <authorList>
            <person name="Hellsten U."/>
            <person name="Grimwood J."/>
            <person name="Chapman J.A."/>
            <person name="Shapiro H."/>
            <person name="Aerts A."/>
            <person name="Otillar R.P."/>
            <person name="Terry A.Y."/>
            <person name="Boore J.L."/>
            <person name="Simakov O."/>
            <person name="Marletaz F."/>
            <person name="Cho S.-J."/>
            <person name="Edsinger-Gonzales E."/>
            <person name="Havlak P."/>
            <person name="Kuo D.-H."/>
            <person name="Larsson T."/>
            <person name="Lv J."/>
            <person name="Arendt D."/>
            <person name="Savage R."/>
            <person name="Osoegawa K."/>
            <person name="de Jong P."/>
            <person name="Lindberg D.R."/>
            <person name="Seaver E.C."/>
            <person name="Weisblat D.A."/>
            <person name="Putnam N.H."/>
            <person name="Grigoriev I.V."/>
            <person name="Rokhsar D.S."/>
        </authorList>
    </citation>
    <scope>NUCLEOTIDE SEQUENCE</scope>
    <source>
        <strain evidence="5">I ESC-2004</strain>
    </source>
</reference>
<accession>R7T839</accession>
<dbReference type="EMBL" id="AMQN01003598">
    <property type="status" value="NOT_ANNOTATED_CDS"/>
    <property type="molecule type" value="Genomic_DNA"/>
</dbReference>
<reference evidence="3 5" key="2">
    <citation type="journal article" date="2013" name="Nature">
        <title>Insights into bilaterian evolution from three spiralian genomes.</title>
        <authorList>
            <person name="Simakov O."/>
            <person name="Marletaz F."/>
            <person name="Cho S.J."/>
            <person name="Edsinger-Gonzales E."/>
            <person name="Havlak P."/>
            <person name="Hellsten U."/>
            <person name="Kuo D.H."/>
            <person name="Larsson T."/>
            <person name="Lv J."/>
            <person name="Arendt D."/>
            <person name="Savage R."/>
            <person name="Osoegawa K."/>
            <person name="de Jong P."/>
            <person name="Grimwood J."/>
            <person name="Chapman J.A."/>
            <person name="Shapiro H."/>
            <person name="Aerts A."/>
            <person name="Otillar R.P."/>
            <person name="Terry A.Y."/>
            <person name="Boore J.L."/>
            <person name="Grigoriev I.V."/>
            <person name="Lindberg D.R."/>
            <person name="Seaver E.C."/>
            <person name="Weisblat D.A."/>
            <person name="Putnam N.H."/>
            <person name="Rokhsar D.S."/>
        </authorList>
    </citation>
    <scope>NUCLEOTIDE SEQUENCE</scope>
    <source>
        <strain evidence="3 5">I ESC-2004</strain>
    </source>
</reference>